<dbReference type="Gene3D" id="3.30.830.10">
    <property type="entry name" value="Metalloenzyme, LuxS/M16 peptidase-like"/>
    <property type="match status" value="2"/>
</dbReference>
<dbReference type="SUPFAM" id="SSF63411">
    <property type="entry name" value="LuxS/MPP-like metallohydrolase"/>
    <property type="match status" value="2"/>
</dbReference>
<dbReference type="Pfam" id="PF05193">
    <property type="entry name" value="Peptidase_M16_C"/>
    <property type="match status" value="1"/>
</dbReference>
<dbReference type="eggNOG" id="COG0612">
    <property type="taxonomic scope" value="Bacteria"/>
</dbReference>
<dbReference type="InterPro" id="IPR007863">
    <property type="entry name" value="Peptidase_M16_C"/>
</dbReference>
<keyword evidence="3" id="KW-1185">Reference proteome</keyword>
<organism evidence="2 3">
    <name type="scientific">Halalkalibacterium halodurans (strain ATCC BAA-125 / DSM 18197 / FERM 7344 / JCM 9153 / C-125)</name>
    <name type="common">Bacillus halodurans</name>
    <dbReference type="NCBI Taxonomy" id="272558"/>
    <lineage>
        <taxon>Bacteria</taxon>
        <taxon>Bacillati</taxon>
        <taxon>Bacillota</taxon>
        <taxon>Bacilli</taxon>
        <taxon>Bacillales</taxon>
        <taxon>Bacillaceae</taxon>
        <taxon>Halalkalibacterium (ex Joshi et al. 2022)</taxon>
    </lineage>
</organism>
<dbReference type="KEGG" id="bha:BH2393"/>
<dbReference type="STRING" id="272558.gene:10728291"/>
<evidence type="ECO:0000313" key="2">
    <source>
        <dbReference type="EMBL" id="BAB06112.1"/>
    </source>
</evidence>
<dbReference type="PANTHER" id="PTHR11851:SF186">
    <property type="entry name" value="INACTIVE METALLOPROTEASE YMFF-RELATED"/>
    <property type="match status" value="1"/>
</dbReference>
<dbReference type="NCBIfam" id="NF047422">
    <property type="entry name" value="YfmF_fam"/>
    <property type="match status" value="1"/>
</dbReference>
<reference evidence="2 3" key="1">
    <citation type="journal article" date="2000" name="Nucleic Acids Res.">
        <title>Complete genome sequence of the alkaliphilic bacterium Bacillus halodurans and genomic sequence comparison with Bacillus subtilis.</title>
        <authorList>
            <person name="Takami H."/>
            <person name="Nakasone K."/>
            <person name="Takaki Y."/>
            <person name="Maeno G."/>
            <person name="Sasaki R."/>
            <person name="Masui N."/>
            <person name="Fuji F."/>
            <person name="Hirama C."/>
            <person name="Nakamura Y."/>
            <person name="Ogasawara N."/>
            <person name="Kuhara S."/>
            <person name="Horikoshi K."/>
        </authorList>
    </citation>
    <scope>NUCLEOTIDE SEQUENCE [LARGE SCALE GENOMIC DNA]</scope>
    <source>
        <strain evidence="3">ATCC BAA-125 / DSM 18197 / FERM 7344 / JCM 9153 / C-125</strain>
    </source>
</reference>
<protein>
    <submittedName>
        <fullName evidence="2">BH2393 protein</fullName>
    </submittedName>
</protein>
<dbReference type="PIR" id="A83949">
    <property type="entry name" value="A83949"/>
</dbReference>
<dbReference type="GO" id="GO:0046872">
    <property type="term" value="F:metal ion binding"/>
    <property type="evidence" value="ECO:0007669"/>
    <property type="project" value="InterPro"/>
</dbReference>
<dbReference type="InterPro" id="IPR050361">
    <property type="entry name" value="MPP/UQCRC_Complex"/>
</dbReference>
<feature type="domain" description="Peptidase M16 C-terminal" evidence="1">
    <location>
        <begin position="185"/>
        <end position="365"/>
    </location>
</feature>
<dbReference type="AlphaFoldDB" id="Q9KA97"/>
<sequence length="431" mass="49000">MNELQESYARAGGLHVHLLKTDKYKTNTLMLMVKAPLEKETVAKRALLANVLQNSTAKSPTRSDLRNRLDDLYGATLATDVQKKGEQHIITIRLDVANEEFLSDSTPLFEKGLSLLAEVLLEPKVSGNKFDEAVVKSEKRSLLERIESLYDDKMRYSSLRVTEEMCKDEPFGLSVYGTREQVEQLSAEELYRYYEQMLHSDRIDLFVLGEKGDPSLMSTVEDTFSKLATYQKEAKTDSVPASIPSPEVKEAREVIEKQDVKQGKLNIGFRAYTTYGDPDYVAMQVMNGLFGGFSHSKLFINVREKESLAYYAASRFESHKGLLIVMSGIEFTNYEKAVTIIKEQLEEMKNGRFTDKELEQTRAMLKNQLLETADVPRGQIEVMYHNIVSNHERTLEKWLAEIDAITKEQVVAAANKVVLDTIYFLKGEEQA</sequence>
<evidence type="ECO:0000313" key="3">
    <source>
        <dbReference type="Proteomes" id="UP000001258"/>
    </source>
</evidence>
<evidence type="ECO:0000259" key="1">
    <source>
        <dbReference type="Pfam" id="PF05193"/>
    </source>
</evidence>
<proteinExistence type="predicted"/>
<dbReference type="InterPro" id="IPR011249">
    <property type="entry name" value="Metalloenz_LuxS/M16"/>
</dbReference>
<gene>
    <name evidence="2" type="ordered locus">BH2393</name>
</gene>
<name>Q9KA97_HALH5</name>
<dbReference type="RefSeq" id="WP_010898546.1">
    <property type="nucleotide sequence ID" value="NC_002570.2"/>
</dbReference>
<accession>Q9KA97</accession>
<dbReference type="Proteomes" id="UP000001258">
    <property type="component" value="Chromosome"/>
</dbReference>
<dbReference type="PANTHER" id="PTHR11851">
    <property type="entry name" value="METALLOPROTEASE"/>
    <property type="match status" value="1"/>
</dbReference>
<dbReference type="EMBL" id="BA000004">
    <property type="protein sequence ID" value="BAB06112.1"/>
    <property type="molecule type" value="Genomic_DNA"/>
</dbReference>
<dbReference type="HOGENOM" id="CLU_052943_0_0_9"/>